<keyword evidence="5 6" id="KW-0949">S-adenosyl-L-methionine</keyword>
<comment type="similarity">
    <text evidence="6">Belongs to the methyltransferase superfamily. RNA methyltransferase RsmG family.</text>
</comment>
<dbReference type="InterPro" id="IPR003682">
    <property type="entry name" value="rRNA_ssu_MeTfrase_G"/>
</dbReference>
<dbReference type="Proteomes" id="UP001596298">
    <property type="component" value="Unassembled WGS sequence"/>
</dbReference>
<dbReference type="GO" id="GO:0003677">
    <property type="term" value="F:DNA binding"/>
    <property type="evidence" value="ECO:0007669"/>
    <property type="project" value="UniProtKB-KW"/>
</dbReference>
<dbReference type="EC" id="2.1.1.-" evidence="6"/>
<feature type="region of interest" description="Disordered" evidence="7">
    <location>
        <begin position="229"/>
        <end position="255"/>
    </location>
</feature>
<dbReference type="GO" id="GO:0032259">
    <property type="term" value="P:methylation"/>
    <property type="evidence" value="ECO:0007669"/>
    <property type="project" value="UniProtKB-KW"/>
</dbReference>
<evidence type="ECO:0000256" key="3">
    <source>
        <dbReference type="ARBA" id="ARBA00022603"/>
    </source>
</evidence>
<comment type="subcellular location">
    <subcellularLocation>
        <location evidence="6">Cytoplasm</location>
    </subcellularLocation>
</comment>
<dbReference type="GO" id="GO:0008168">
    <property type="term" value="F:methyltransferase activity"/>
    <property type="evidence" value="ECO:0007669"/>
    <property type="project" value="UniProtKB-KW"/>
</dbReference>
<dbReference type="Gene3D" id="3.40.50.150">
    <property type="entry name" value="Vaccinia Virus protein VP39"/>
    <property type="match status" value="1"/>
</dbReference>
<dbReference type="PANTHER" id="PTHR31760:SF0">
    <property type="entry name" value="S-ADENOSYL-L-METHIONINE-DEPENDENT METHYLTRANSFERASES SUPERFAMILY PROTEIN"/>
    <property type="match status" value="1"/>
</dbReference>
<name>A0ABW2ADN3_9MICO</name>
<keyword evidence="3 6" id="KW-0489">Methyltransferase</keyword>
<protein>
    <recommendedName>
        <fullName evidence="6">Ribosomal RNA small subunit methyltransferase G</fullName>
        <ecNumber evidence="6">2.1.1.-</ecNumber>
    </recommendedName>
    <alternativeName>
        <fullName evidence="6">16S rRNA 7-methylguanosine methyltransferase</fullName>
        <shortName evidence="6">16S rRNA m7G methyltransferase</shortName>
    </alternativeName>
</protein>
<evidence type="ECO:0000256" key="7">
    <source>
        <dbReference type="SAM" id="MobiDB-lite"/>
    </source>
</evidence>
<keyword evidence="2 6" id="KW-0698">rRNA processing</keyword>
<dbReference type="EMBL" id="JBHSWH010000001">
    <property type="protein sequence ID" value="MFC6704684.1"/>
    <property type="molecule type" value="Genomic_DNA"/>
</dbReference>
<keyword evidence="1 6" id="KW-0963">Cytoplasm</keyword>
<comment type="function">
    <text evidence="6">Specifically methylates the N7 position of a guanine in 16S rRNA.</text>
</comment>
<evidence type="ECO:0000256" key="4">
    <source>
        <dbReference type="ARBA" id="ARBA00022679"/>
    </source>
</evidence>
<reference evidence="9" key="1">
    <citation type="journal article" date="2019" name="Int. J. Syst. Evol. Microbiol.">
        <title>The Global Catalogue of Microorganisms (GCM) 10K type strain sequencing project: providing services to taxonomists for standard genome sequencing and annotation.</title>
        <authorList>
            <consortium name="The Broad Institute Genomics Platform"/>
            <consortium name="The Broad Institute Genome Sequencing Center for Infectious Disease"/>
            <person name="Wu L."/>
            <person name="Ma J."/>
        </authorList>
    </citation>
    <scope>NUCLEOTIDE SEQUENCE [LARGE SCALE GENOMIC DNA]</scope>
    <source>
        <strain evidence="9">CCUG 58127</strain>
    </source>
</reference>
<organism evidence="8 9">
    <name type="scientific">Flexivirga alba</name>
    <dbReference type="NCBI Taxonomy" id="702742"/>
    <lineage>
        <taxon>Bacteria</taxon>
        <taxon>Bacillati</taxon>
        <taxon>Actinomycetota</taxon>
        <taxon>Actinomycetes</taxon>
        <taxon>Micrococcales</taxon>
        <taxon>Dermacoccaceae</taxon>
        <taxon>Flexivirga</taxon>
    </lineage>
</organism>
<evidence type="ECO:0000313" key="9">
    <source>
        <dbReference type="Proteomes" id="UP001596298"/>
    </source>
</evidence>
<dbReference type="InterPro" id="IPR029063">
    <property type="entry name" value="SAM-dependent_MTases_sf"/>
</dbReference>
<proteinExistence type="inferred from homology"/>
<accession>A0ABW2ADN3</accession>
<feature type="compositionally biased region" description="Basic residues" evidence="7">
    <location>
        <begin position="229"/>
        <end position="243"/>
    </location>
</feature>
<evidence type="ECO:0000256" key="5">
    <source>
        <dbReference type="ARBA" id="ARBA00022691"/>
    </source>
</evidence>
<keyword evidence="9" id="KW-1185">Reference proteome</keyword>
<dbReference type="NCBIfam" id="TIGR00138">
    <property type="entry name" value="rsmG_gidB"/>
    <property type="match status" value="1"/>
</dbReference>
<dbReference type="SUPFAM" id="SSF53335">
    <property type="entry name" value="S-adenosyl-L-methionine-dependent methyltransferases"/>
    <property type="match status" value="1"/>
</dbReference>
<keyword evidence="8" id="KW-0238">DNA-binding</keyword>
<feature type="binding site" evidence="6">
    <location>
        <position position="86"/>
    </location>
    <ligand>
        <name>S-adenosyl-L-methionine</name>
        <dbReference type="ChEBI" id="CHEBI:59789"/>
    </ligand>
</feature>
<dbReference type="CDD" id="cd02440">
    <property type="entry name" value="AdoMet_MTases"/>
    <property type="match status" value="1"/>
</dbReference>
<keyword evidence="4 6" id="KW-0808">Transferase</keyword>
<comment type="caution">
    <text evidence="6">Lacks conserved residue(s) required for the propagation of feature annotation.</text>
</comment>
<feature type="binding site" evidence="6">
    <location>
        <begin position="137"/>
        <end position="138"/>
    </location>
    <ligand>
        <name>S-adenosyl-L-methionine</name>
        <dbReference type="ChEBI" id="CHEBI:59789"/>
    </ligand>
</feature>
<gene>
    <name evidence="6 8" type="primary">rsmG</name>
    <name evidence="8" type="ORF">ACFQDH_05215</name>
</gene>
<feature type="binding site" evidence="6">
    <location>
        <position position="91"/>
    </location>
    <ligand>
        <name>S-adenosyl-L-methionine</name>
        <dbReference type="ChEBI" id="CHEBI:59789"/>
    </ligand>
</feature>
<comment type="caution">
    <text evidence="8">The sequence shown here is derived from an EMBL/GenBank/DDBJ whole genome shotgun (WGS) entry which is preliminary data.</text>
</comment>
<dbReference type="Pfam" id="PF02527">
    <property type="entry name" value="GidB"/>
    <property type="match status" value="1"/>
</dbReference>
<feature type="binding site" evidence="6">
    <location>
        <position position="153"/>
    </location>
    <ligand>
        <name>S-adenosyl-L-methionine</name>
        <dbReference type="ChEBI" id="CHEBI:59789"/>
    </ligand>
</feature>
<evidence type="ECO:0000313" key="8">
    <source>
        <dbReference type="EMBL" id="MFC6704684.1"/>
    </source>
</evidence>
<dbReference type="PANTHER" id="PTHR31760">
    <property type="entry name" value="S-ADENOSYL-L-METHIONINE-DEPENDENT METHYLTRANSFERASES SUPERFAMILY PROTEIN"/>
    <property type="match status" value="1"/>
</dbReference>
<evidence type="ECO:0000256" key="2">
    <source>
        <dbReference type="ARBA" id="ARBA00022552"/>
    </source>
</evidence>
<dbReference type="RefSeq" id="WP_382399145.1">
    <property type="nucleotide sequence ID" value="NZ_JBHSWH010000001.1"/>
</dbReference>
<sequence length="255" mass="27268">MKHDPPQPSSDGLETAEVPAAPVQAETIFGDQFPIAQRYAELLAGSGVIRGLIGPREAPRLWERHILNCAVMTDLIAADSTVVDVGSGAGLPGLVIAIRRPDLSVTLVEPLLRRVRWLDEVIDELGLTNVTVVRGRAETVWDEVAPADVVTSRAVSALENLAVWSVPLVRPGGWWLPMKGASVAEEIDQGRELLAAVGITEIEIVECGAEILDEPTTVARLRVGVPRRLGKSGAKKGAKKPSRRQSANGHGRTGQ</sequence>
<evidence type="ECO:0000256" key="1">
    <source>
        <dbReference type="ARBA" id="ARBA00022490"/>
    </source>
</evidence>
<dbReference type="HAMAP" id="MF_00074">
    <property type="entry name" value="16SrRNA_methyltr_G"/>
    <property type="match status" value="1"/>
</dbReference>
<evidence type="ECO:0000256" key="6">
    <source>
        <dbReference type="HAMAP-Rule" id="MF_00074"/>
    </source>
</evidence>